<dbReference type="Proteomes" id="UP000287033">
    <property type="component" value="Unassembled WGS sequence"/>
</dbReference>
<dbReference type="AlphaFoldDB" id="A0A401SHN7"/>
<evidence type="ECO:0000256" key="2">
    <source>
        <dbReference type="ARBA" id="ARBA00010617"/>
    </source>
</evidence>
<keyword evidence="8" id="KW-1133">Transmembrane helix</keyword>
<reference evidence="9 10" key="1">
    <citation type="journal article" date="2018" name="Nat. Ecol. Evol.">
        <title>Shark genomes provide insights into elasmobranch evolution and the origin of vertebrates.</title>
        <authorList>
            <person name="Hara Y"/>
            <person name="Yamaguchi K"/>
            <person name="Onimaru K"/>
            <person name="Kadota M"/>
            <person name="Koyanagi M"/>
            <person name="Keeley SD"/>
            <person name="Tatsumi K"/>
            <person name="Tanaka K"/>
            <person name="Motone F"/>
            <person name="Kageyama Y"/>
            <person name="Nozu R"/>
            <person name="Adachi N"/>
            <person name="Nishimura O"/>
            <person name="Nakagawa R"/>
            <person name="Tanegashima C"/>
            <person name="Kiyatake I"/>
            <person name="Matsumoto R"/>
            <person name="Murakumo K"/>
            <person name="Nishida K"/>
            <person name="Terakita A"/>
            <person name="Kuratani S"/>
            <person name="Sato K"/>
            <person name="Hyodo S Kuraku.S."/>
        </authorList>
    </citation>
    <scope>NUCLEOTIDE SEQUENCE [LARGE SCALE GENOMIC DNA]</scope>
</reference>
<dbReference type="GO" id="GO:0005506">
    <property type="term" value="F:iron ion binding"/>
    <property type="evidence" value="ECO:0007669"/>
    <property type="project" value="InterPro"/>
</dbReference>
<evidence type="ECO:0000313" key="9">
    <source>
        <dbReference type="EMBL" id="GCC29911.1"/>
    </source>
</evidence>
<comment type="similarity">
    <text evidence="2">Belongs to the cytochrome P450 family.</text>
</comment>
<organism evidence="9 10">
    <name type="scientific">Chiloscyllium punctatum</name>
    <name type="common">Brownbanded bambooshark</name>
    <name type="synonym">Hemiscyllium punctatum</name>
    <dbReference type="NCBI Taxonomy" id="137246"/>
    <lineage>
        <taxon>Eukaryota</taxon>
        <taxon>Metazoa</taxon>
        <taxon>Chordata</taxon>
        <taxon>Craniata</taxon>
        <taxon>Vertebrata</taxon>
        <taxon>Chondrichthyes</taxon>
        <taxon>Elasmobranchii</taxon>
        <taxon>Galeomorphii</taxon>
        <taxon>Galeoidea</taxon>
        <taxon>Orectolobiformes</taxon>
        <taxon>Hemiscylliidae</taxon>
        <taxon>Chiloscyllium</taxon>
    </lineage>
</organism>
<dbReference type="InterPro" id="IPR001128">
    <property type="entry name" value="Cyt_P450"/>
</dbReference>
<name>A0A401SHN7_CHIPU</name>
<evidence type="ECO:0000256" key="1">
    <source>
        <dbReference type="ARBA" id="ARBA00001971"/>
    </source>
</evidence>
<evidence type="ECO:0000256" key="5">
    <source>
        <dbReference type="ARBA" id="ARBA00023002"/>
    </source>
</evidence>
<dbReference type="GO" id="GO:0016705">
    <property type="term" value="F:oxidoreductase activity, acting on paired donors, with incorporation or reduction of molecular oxygen"/>
    <property type="evidence" value="ECO:0007669"/>
    <property type="project" value="InterPro"/>
</dbReference>
<dbReference type="Gene3D" id="1.10.630.10">
    <property type="entry name" value="Cytochrome P450"/>
    <property type="match status" value="2"/>
</dbReference>
<accession>A0A401SHN7</accession>
<dbReference type="PRINTS" id="PR00464">
    <property type="entry name" value="EP450II"/>
</dbReference>
<dbReference type="STRING" id="137246.A0A401SHN7"/>
<evidence type="ECO:0000256" key="8">
    <source>
        <dbReference type="SAM" id="Phobius"/>
    </source>
</evidence>
<dbReference type="PANTHER" id="PTHR24302:SF15">
    <property type="entry name" value="FATTY-ACID PEROXYGENASE"/>
    <property type="match status" value="1"/>
</dbReference>
<keyword evidence="5" id="KW-0560">Oxidoreductase</keyword>
<dbReference type="SUPFAM" id="SSF48264">
    <property type="entry name" value="Cytochrome P450"/>
    <property type="match status" value="2"/>
</dbReference>
<keyword evidence="10" id="KW-1185">Reference proteome</keyword>
<dbReference type="InterPro" id="IPR050705">
    <property type="entry name" value="Cytochrome_P450_3A"/>
</dbReference>
<dbReference type="InterPro" id="IPR036396">
    <property type="entry name" value="Cyt_P450_sf"/>
</dbReference>
<comment type="cofactor">
    <cofactor evidence="1">
        <name>heme</name>
        <dbReference type="ChEBI" id="CHEBI:30413"/>
    </cofactor>
</comment>
<keyword evidence="8" id="KW-0472">Membrane</keyword>
<dbReference type="EMBL" id="BEZZ01000273">
    <property type="protein sequence ID" value="GCC29911.1"/>
    <property type="molecule type" value="Genomic_DNA"/>
</dbReference>
<keyword evidence="3" id="KW-0349">Heme</keyword>
<proteinExistence type="inferred from homology"/>
<gene>
    <name evidence="9" type="ORF">chiPu_0008355</name>
</gene>
<evidence type="ECO:0000256" key="7">
    <source>
        <dbReference type="ARBA" id="ARBA00023033"/>
    </source>
</evidence>
<evidence type="ECO:0000256" key="3">
    <source>
        <dbReference type="ARBA" id="ARBA00022617"/>
    </source>
</evidence>
<dbReference type="Pfam" id="PF00067">
    <property type="entry name" value="p450"/>
    <property type="match status" value="2"/>
</dbReference>
<dbReference type="PANTHER" id="PTHR24302">
    <property type="entry name" value="CYTOCHROME P450 FAMILY 3"/>
    <property type="match status" value="1"/>
</dbReference>
<dbReference type="OrthoDB" id="1470350at2759"/>
<dbReference type="GO" id="GO:0008395">
    <property type="term" value="F:steroid hydroxylase activity"/>
    <property type="evidence" value="ECO:0007669"/>
    <property type="project" value="TreeGrafter"/>
</dbReference>
<keyword evidence="4" id="KW-0479">Metal-binding</keyword>
<dbReference type="InterPro" id="IPR002402">
    <property type="entry name" value="Cyt_P450_E_grp-II"/>
</dbReference>
<keyword evidence="6" id="KW-0408">Iron</keyword>
<dbReference type="GO" id="GO:0020037">
    <property type="term" value="F:heme binding"/>
    <property type="evidence" value="ECO:0007669"/>
    <property type="project" value="InterPro"/>
</dbReference>
<keyword evidence="8" id="KW-0812">Transmembrane</keyword>
<sequence length="281" mass="32057">MESIYDGRRPILSLVDPDLIKTIFINEFYALFTNRQICPIISHYAENLEKNAIKKAKLNESADMKDIFGTYSVDVVTSTAFSVDVDSINNPNDLFITNIQKLIKFIFFNSVIILVLVFPAVIPILAKLNFSFFQRDVNTFFTNFLASVKAKRQKGVHTDRVDFLQLMVDSQVTNVSSEKQNGDSKSTDKGSSHIRWSDAVGIYGHLKPYKCSPLPPRIERVCKKDVQLNGITVPKGTVVMVPAYILHHDPKYWPEPEEFRPERCVSNDSNQTEEAANFQRW</sequence>
<feature type="transmembrane region" description="Helical" evidence="8">
    <location>
        <begin position="105"/>
        <end position="126"/>
    </location>
</feature>
<comment type="caution">
    <text evidence="9">The sequence shown here is derived from an EMBL/GenBank/DDBJ whole genome shotgun (WGS) entry which is preliminary data.</text>
</comment>
<keyword evidence="7" id="KW-0503">Monooxygenase</keyword>
<evidence type="ECO:0000256" key="4">
    <source>
        <dbReference type="ARBA" id="ARBA00022723"/>
    </source>
</evidence>
<evidence type="ECO:0000313" key="10">
    <source>
        <dbReference type="Proteomes" id="UP000287033"/>
    </source>
</evidence>
<evidence type="ECO:0000256" key="6">
    <source>
        <dbReference type="ARBA" id="ARBA00023004"/>
    </source>
</evidence>
<protein>
    <submittedName>
        <fullName evidence="9">Uncharacterized protein</fullName>
    </submittedName>
</protein>